<dbReference type="RefSeq" id="WP_343786062.1">
    <property type="nucleotide sequence ID" value="NZ_BAAAEU010000001.1"/>
</dbReference>
<dbReference type="SMART" id="SM00267">
    <property type="entry name" value="GGDEF"/>
    <property type="match status" value="1"/>
</dbReference>
<comment type="caution">
    <text evidence="7">The sequence shown here is derived from an EMBL/GenBank/DDBJ whole genome shotgun (WGS) entry which is preliminary data.</text>
</comment>
<dbReference type="InterPro" id="IPR029787">
    <property type="entry name" value="Nucleotide_cyclase"/>
</dbReference>
<keyword evidence="4" id="KW-1133">Transmembrane helix</keyword>
<evidence type="ECO:0000256" key="1">
    <source>
        <dbReference type="ARBA" id="ARBA00012528"/>
    </source>
</evidence>
<reference evidence="7 8" key="1">
    <citation type="journal article" date="2019" name="Int. J. Syst. Evol. Microbiol.">
        <title>The Global Catalogue of Microorganisms (GCM) 10K type strain sequencing project: providing services to taxonomists for standard genome sequencing and annotation.</title>
        <authorList>
            <consortium name="The Broad Institute Genomics Platform"/>
            <consortium name="The Broad Institute Genome Sequencing Center for Infectious Disease"/>
            <person name="Wu L."/>
            <person name="Ma J."/>
        </authorList>
    </citation>
    <scope>NUCLEOTIDE SEQUENCE [LARGE SCALE GENOMIC DNA]</scope>
    <source>
        <strain evidence="7 8">JCM 15421</strain>
    </source>
</reference>
<dbReference type="SUPFAM" id="SSF48452">
    <property type="entry name" value="TPR-like"/>
    <property type="match status" value="2"/>
</dbReference>
<dbReference type="Pfam" id="PF13424">
    <property type="entry name" value="TPR_12"/>
    <property type="match status" value="1"/>
</dbReference>
<feature type="repeat" description="TPR" evidence="3">
    <location>
        <begin position="218"/>
        <end position="251"/>
    </location>
</feature>
<dbReference type="Pfam" id="PF00990">
    <property type="entry name" value="GGDEF"/>
    <property type="match status" value="1"/>
</dbReference>
<feature type="signal peptide" evidence="5">
    <location>
        <begin position="1"/>
        <end position="16"/>
    </location>
</feature>
<feature type="domain" description="GGDEF" evidence="6">
    <location>
        <begin position="550"/>
        <end position="686"/>
    </location>
</feature>
<dbReference type="SUPFAM" id="SSF55073">
    <property type="entry name" value="Nucleotide cyclase"/>
    <property type="match status" value="1"/>
</dbReference>
<evidence type="ECO:0000313" key="7">
    <source>
        <dbReference type="EMBL" id="GAA0704361.1"/>
    </source>
</evidence>
<evidence type="ECO:0000259" key="6">
    <source>
        <dbReference type="PROSITE" id="PS50887"/>
    </source>
</evidence>
<dbReference type="Gene3D" id="3.30.70.270">
    <property type="match status" value="1"/>
</dbReference>
<dbReference type="InterPro" id="IPR043128">
    <property type="entry name" value="Rev_trsase/Diguanyl_cyclase"/>
</dbReference>
<evidence type="ECO:0000256" key="5">
    <source>
        <dbReference type="SAM" id="SignalP"/>
    </source>
</evidence>
<evidence type="ECO:0000256" key="2">
    <source>
        <dbReference type="ARBA" id="ARBA00034247"/>
    </source>
</evidence>
<gene>
    <name evidence="7" type="ORF">GCM10009105_01160</name>
</gene>
<feature type="transmembrane region" description="Helical" evidence="4">
    <location>
        <begin position="459"/>
        <end position="479"/>
    </location>
</feature>
<dbReference type="InterPro" id="IPR011990">
    <property type="entry name" value="TPR-like_helical_dom_sf"/>
</dbReference>
<keyword evidence="4" id="KW-0812">Transmembrane</keyword>
<evidence type="ECO:0000256" key="3">
    <source>
        <dbReference type="PROSITE-ProRule" id="PRU00339"/>
    </source>
</evidence>
<evidence type="ECO:0000313" key="8">
    <source>
        <dbReference type="Proteomes" id="UP001501523"/>
    </source>
</evidence>
<dbReference type="EC" id="2.7.7.65" evidence="1"/>
<name>A0ABN1IBA6_9GAMM</name>
<comment type="catalytic activity">
    <reaction evidence="2">
        <text>2 GTP = 3',3'-c-di-GMP + 2 diphosphate</text>
        <dbReference type="Rhea" id="RHEA:24898"/>
        <dbReference type="ChEBI" id="CHEBI:33019"/>
        <dbReference type="ChEBI" id="CHEBI:37565"/>
        <dbReference type="ChEBI" id="CHEBI:58805"/>
        <dbReference type="EC" id="2.7.7.65"/>
    </reaction>
</comment>
<keyword evidence="4" id="KW-0472">Membrane</keyword>
<accession>A0ABN1IBA6</accession>
<keyword evidence="5" id="KW-0732">Signal</keyword>
<dbReference type="PANTHER" id="PTHR45138">
    <property type="entry name" value="REGULATORY COMPONENTS OF SENSORY TRANSDUCTION SYSTEM"/>
    <property type="match status" value="1"/>
</dbReference>
<organism evidence="7 8">
    <name type="scientific">Dokdonella soli</name>
    <dbReference type="NCBI Taxonomy" id="529810"/>
    <lineage>
        <taxon>Bacteria</taxon>
        <taxon>Pseudomonadati</taxon>
        <taxon>Pseudomonadota</taxon>
        <taxon>Gammaproteobacteria</taxon>
        <taxon>Lysobacterales</taxon>
        <taxon>Rhodanobacteraceae</taxon>
        <taxon>Dokdonella</taxon>
    </lineage>
</organism>
<dbReference type="SMART" id="SM00028">
    <property type="entry name" value="TPR"/>
    <property type="match status" value="5"/>
</dbReference>
<dbReference type="InterPro" id="IPR050469">
    <property type="entry name" value="Diguanylate_Cyclase"/>
</dbReference>
<dbReference type="PROSITE" id="PS50887">
    <property type="entry name" value="GGDEF"/>
    <property type="match status" value="1"/>
</dbReference>
<dbReference type="CDD" id="cd01949">
    <property type="entry name" value="GGDEF"/>
    <property type="match status" value="1"/>
</dbReference>
<sequence length="686" mass="74100">MGLVLSWASICASAYAAETTYPRAQAAAAALRTAMAVEESLSSAANRLLVRGIAGPRGEARLAWIAANAFSAVGAITAADREWKRAAELAQRDGDTSTYGTALAQQANIALARGDYARCADLAEALETLARASGDSNYEAIAQGNLGVIARRHGHLDAALAHQQRALDLHRANHDTAGITLALTDLSTVHRDRGSLAQALDTALEAEALREKTGNHVEIAYRNIALLYREIEDTTAARSYFRRALDTAAGNANPLAYAPVVGAYANLLNDVGEYAAAQAAASEALAIDEALGDRPHQGLEHLEIGRALLGQHQVDAAVAELETALRLGRELDQREIVARALLHLADAALLRHDYLRAHGLLDEAIAGLEAAQLRPQLAQAYASREQLAHAEHDDAGALRFAHKYTTAREELLGIRTSRQLAALEVRHQHEQAKQRIVLLAKDNELKAALLEKQRLLRHAYFVSLVGLCLLLALVGWRFASVSRHNRILASWNGEIESQRAALRDANQLLERQALDLHRAAITDSMTGVANRGHALEQLASRIEECVRDGRELSVLLIDFDHFKQINDLYGHLFGDGVLIAGVEAMRECLHPDDLIGRIGGEEFIVVVAGRGADEVDALAERLRARVAEELAKREPQLLGTATVSIGVAGLEQLESAPGAEALLEAADRALYAAKRDGRDRVRRSGT</sequence>
<evidence type="ECO:0000256" key="4">
    <source>
        <dbReference type="SAM" id="Phobius"/>
    </source>
</evidence>
<dbReference type="InterPro" id="IPR000160">
    <property type="entry name" value="GGDEF_dom"/>
</dbReference>
<keyword evidence="3" id="KW-0802">TPR repeat</keyword>
<dbReference type="PROSITE" id="PS50005">
    <property type="entry name" value="TPR"/>
    <property type="match status" value="1"/>
</dbReference>
<dbReference type="PANTHER" id="PTHR45138:SF9">
    <property type="entry name" value="DIGUANYLATE CYCLASE DGCM-RELATED"/>
    <property type="match status" value="1"/>
</dbReference>
<proteinExistence type="predicted"/>
<dbReference type="Gene3D" id="1.25.40.10">
    <property type="entry name" value="Tetratricopeptide repeat domain"/>
    <property type="match status" value="2"/>
</dbReference>
<keyword evidence="8" id="KW-1185">Reference proteome</keyword>
<dbReference type="Proteomes" id="UP001501523">
    <property type="component" value="Unassembled WGS sequence"/>
</dbReference>
<dbReference type="EMBL" id="BAAAEU010000001">
    <property type="protein sequence ID" value="GAA0704361.1"/>
    <property type="molecule type" value="Genomic_DNA"/>
</dbReference>
<dbReference type="NCBIfam" id="TIGR00254">
    <property type="entry name" value="GGDEF"/>
    <property type="match status" value="1"/>
</dbReference>
<feature type="chain" id="PRO_5045508656" description="diguanylate cyclase" evidence="5">
    <location>
        <begin position="17"/>
        <end position="686"/>
    </location>
</feature>
<dbReference type="InterPro" id="IPR019734">
    <property type="entry name" value="TPR_rpt"/>
</dbReference>
<protein>
    <recommendedName>
        <fullName evidence="1">diguanylate cyclase</fullName>
        <ecNumber evidence="1">2.7.7.65</ecNumber>
    </recommendedName>
</protein>